<accession>A0A8E2DIR7</accession>
<evidence type="ECO:0000313" key="1">
    <source>
        <dbReference type="EMBL" id="OCH88271.1"/>
    </source>
</evidence>
<protein>
    <submittedName>
        <fullName evidence="1">Uncharacterized protein</fullName>
    </submittedName>
</protein>
<dbReference type="OrthoDB" id="3056235at2759"/>
<proteinExistence type="predicted"/>
<keyword evidence="2" id="KW-1185">Reference proteome</keyword>
<reference evidence="1 2" key="1">
    <citation type="submission" date="2016-07" db="EMBL/GenBank/DDBJ databases">
        <title>Draft genome of the white-rot fungus Obba rivulosa 3A-2.</title>
        <authorList>
            <consortium name="DOE Joint Genome Institute"/>
            <person name="Miettinen O."/>
            <person name="Riley R."/>
            <person name="Acob R."/>
            <person name="Barry K."/>
            <person name="Cullen D."/>
            <person name="De Vries R."/>
            <person name="Hainaut M."/>
            <person name="Hatakka A."/>
            <person name="Henrissat B."/>
            <person name="Hilden K."/>
            <person name="Kuo R."/>
            <person name="Labutti K."/>
            <person name="Lipzen A."/>
            <person name="Makela M.R."/>
            <person name="Sandor L."/>
            <person name="Spatafora J.W."/>
            <person name="Grigoriev I.V."/>
            <person name="Hibbett D.S."/>
        </authorList>
    </citation>
    <scope>NUCLEOTIDE SEQUENCE [LARGE SCALE GENOMIC DNA]</scope>
    <source>
        <strain evidence="1 2">3A-2</strain>
    </source>
</reference>
<organism evidence="1 2">
    <name type="scientific">Obba rivulosa</name>
    <dbReference type="NCBI Taxonomy" id="1052685"/>
    <lineage>
        <taxon>Eukaryota</taxon>
        <taxon>Fungi</taxon>
        <taxon>Dikarya</taxon>
        <taxon>Basidiomycota</taxon>
        <taxon>Agaricomycotina</taxon>
        <taxon>Agaricomycetes</taxon>
        <taxon>Polyporales</taxon>
        <taxon>Gelatoporiaceae</taxon>
        <taxon>Obba</taxon>
    </lineage>
</organism>
<gene>
    <name evidence="1" type="ORF">OBBRIDRAFT_734784</name>
</gene>
<dbReference type="EMBL" id="KV722457">
    <property type="protein sequence ID" value="OCH88271.1"/>
    <property type="molecule type" value="Genomic_DNA"/>
</dbReference>
<dbReference type="Proteomes" id="UP000250043">
    <property type="component" value="Unassembled WGS sequence"/>
</dbReference>
<sequence length="299" mass="33068">MSKLSLIHPQPKGLEPYVIKAAIDPAAVTACLWTSDQSLESIPAWATRWPGPMSVLMTTAALPSSTEHEALLNRLSALQSQNPHVNSTLSLHLLHLDPKTPDNPNAFLNLARLFAQTSRVVLFPGNFSSAPPKALYRSILAQQSGPSASIEPAPGHIAFKHKPVIFTMRGQTSFPFSPLAPVMLARDDAVWCTERFFPPLSRAADWEECLWQVWLENFGDVDVRQSRGWLQEASPVLSADSALAVSACIKLRRRLVAKYRSETCVLSTRQLAALRGANKGVDAKKTRWLKRICRNWISA</sequence>
<evidence type="ECO:0000313" key="2">
    <source>
        <dbReference type="Proteomes" id="UP000250043"/>
    </source>
</evidence>
<name>A0A8E2DIR7_9APHY</name>
<dbReference type="AlphaFoldDB" id="A0A8E2DIR7"/>